<sequence length="133" mass="14676">MARAPGRSACPGTPACALHRRAVSAAPAKNKDFKKGLAGVRRTSRHDRDEPHSGIRVCPESMAVHMGPLRHTRPEYSKRRPLQKYASQPRARMTGPGDDSGRLARARPWRHTGGQRAGTPRAPSLFQARFPHD</sequence>
<dbReference type="AlphaFoldDB" id="A0A976AVS6"/>
<evidence type="ECO:0000256" key="1">
    <source>
        <dbReference type="SAM" id="MobiDB-lite"/>
    </source>
</evidence>
<dbReference type="Proteomes" id="UP000256952">
    <property type="component" value="Chromosome CBM2613_a"/>
</dbReference>
<dbReference type="EMBL" id="OFTH01000016">
    <property type="protein sequence ID" value="SOZ57978.1"/>
    <property type="molecule type" value="Genomic_DNA"/>
</dbReference>
<evidence type="ECO:0000313" key="3">
    <source>
        <dbReference type="Proteomes" id="UP000256952"/>
    </source>
</evidence>
<accession>A0A976AVS6</accession>
<protein>
    <submittedName>
        <fullName evidence="2">Uncharacterized protein</fullName>
    </submittedName>
</protein>
<name>A0A976AVS6_9BURK</name>
<reference evidence="2 3" key="1">
    <citation type="submission" date="2018-01" db="EMBL/GenBank/DDBJ databases">
        <authorList>
            <person name="Clerissi C."/>
        </authorList>
    </citation>
    <scope>NUCLEOTIDE SEQUENCE [LARGE SCALE GENOMIC DNA]</scope>
    <source>
        <strain evidence="2">Cupriavidus taiwanensis STM 8556</strain>
    </source>
</reference>
<gene>
    <name evidence="2" type="ORF">CBM2613_A230090</name>
</gene>
<comment type="caution">
    <text evidence="2">The sequence shown here is derived from an EMBL/GenBank/DDBJ whole genome shotgun (WGS) entry which is preliminary data.</text>
</comment>
<proteinExistence type="predicted"/>
<evidence type="ECO:0000313" key="2">
    <source>
        <dbReference type="EMBL" id="SOZ57978.1"/>
    </source>
</evidence>
<feature type="region of interest" description="Disordered" evidence="1">
    <location>
        <begin position="25"/>
        <end position="133"/>
    </location>
</feature>
<organism evidence="2 3">
    <name type="scientific">Cupriavidus taiwanensis</name>
    <dbReference type="NCBI Taxonomy" id="164546"/>
    <lineage>
        <taxon>Bacteria</taxon>
        <taxon>Pseudomonadati</taxon>
        <taxon>Pseudomonadota</taxon>
        <taxon>Betaproteobacteria</taxon>
        <taxon>Burkholderiales</taxon>
        <taxon>Burkholderiaceae</taxon>
        <taxon>Cupriavidus</taxon>
    </lineage>
</organism>